<evidence type="ECO:0000313" key="3">
    <source>
        <dbReference type="Proteomes" id="UP000316921"/>
    </source>
</evidence>
<protein>
    <submittedName>
        <fullName evidence="2">Uncharacterized protein</fullName>
    </submittedName>
</protein>
<accession>A0A518BEP9</accession>
<name>A0A518BEP9_9BACT</name>
<dbReference type="EMBL" id="CP036287">
    <property type="protein sequence ID" value="QDU65363.1"/>
    <property type="molecule type" value="Genomic_DNA"/>
</dbReference>
<evidence type="ECO:0000313" key="2">
    <source>
        <dbReference type="EMBL" id="QDU65363.1"/>
    </source>
</evidence>
<proteinExistence type="predicted"/>
<evidence type="ECO:0000256" key="1">
    <source>
        <dbReference type="SAM" id="SignalP"/>
    </source>
</evidence>
<sequence length="104" mass="11083" precursor="true">MTRLLRSRSALLALPLALSLALSLTACAGTRVAGEQGTVYATSFNLVGLSIPFNDYDKAQSMVPEGSEIETIIANPRDWTSVIGILTSILGFSSTQISYVTEND</sequence>
<organism evidence="2 3">
    <name type="scientific">Engelhardtia mirabilis</name>
    <dbReference type="NCBI Taxonomy" id="2528011"/>
    <lineage>
        <taxon>Bacteria</taxon>
        <taxon>Pseudomonadati</taxon>
        <taxon>Planctomycetota</taxon>
        <taxon>Planctomycetia</taxon>
        <taxon>Planctomycetia incertae sedis</taxon>
        <taxon>Engelhardtia</taxon>
    </lineage>
</organism>
<dbReference type="KEGG" id="pbap:Pla133_04280"/>
<keyword evidence="3" id="KW-1185">Reference proteome</keyword>
<dbReference type="AlphaFoldDB" id="A0A518BEP9"/>
<feature type="signal peptide" evidence="1">
    <location>
        <begin position="1"/>
        <end position="28"/>
    </location>
</feature>
<dbReference type="PROSITE" id="PS51257">
    <property type="entry name" value="PROKAR_LIPOPROTEIN"/>
    <property type="match status" value="1"/>
</dbReference>
<reference evidence="2 3" key="1">
    <citation type="submission" date="2019-02" db="EMBL/GenBank/DDBJ databases">
        <title>Deep-cultivation of Planctomycetes and their phenomic and genomic characterization uncovers novel biology.</title>
        <authorList>
            <person name="Wiegand S."/>
            <person name="Jogler M."/>
            <person name="Boedeker C."/>
            <person name="Pinto D."/>
            <person name="Vollmers J."/>
            <person name="Rivas-Marin E."/>
            <person name="Kohn T."/>
            <person name="Peeters S.H."/>
            <person name="Heuer A."/>
            <person name="Rast P."/>
            <person name="Oberbeckmann S."/>
            <person name="Bunk B."/>
            <person name="Jeske O."/>
            <person name="Meyerdierks A."/>
            <person name="Storesund J.E."/>
            <person name="Kallscheuer N."/>
            <person name="Luecker S."/>
            <person name="Lage O.M."/>
            <person name="Pohl T."/>
            <person name="Merkel B.J."/>
            <person name="Hornburger P."/>
            <person name="Mueller R.-W."/>
            <person name="Bruemmer F."/>
            <person name="Labrenz M."/>
            <person name="Spormann A.M."/>
            <person name="Op den Camp H."/>
            <person name="Overmann J."/>
            <person name="Amann R."/>
            <person name="Jetten M.S.M."/>
            <person name="Mascher T."/>
            <person name="Medema M.H."/>
            <person name="Devos D.P."/>
            <person name="Kaster A.-K."/>
            <person name="Ovreas L."/>
            <person name="Rohde M."/>
            <person name="Galperin M.Y."/>
            <person name="Jogler C."/>
        </authorList>
    </citation>
    <scope>NUCLEOTIDE SEQUENCE [LARGE SCALE GENOMIC DNA]</scope>
    <source>
        <strain evidence="2 3">Pla133</strain>
    </source>
</reference>
<keyword evidence="1" id="KW-0732">Signal</keyword>
<feature type="chain" id="PRO_5021730926" evidence="1">
    <location>
        <begin position="29"/>
        <end position="104"/>
    </location>
</feature>
<dbReference type="Proteomes" id="UP000316921">
    <property type="component" value="Chromosome"/>
</dbReference>
<gene>
    <name evidence="2" type="ORF">Pla133_04280</name>
</gene>
<dbReference type="RefSeq" id="WP_145061894.1">
    <property type="nucleotide sequence ID" value="NZ_CP036287.1"/>
</dbReference>